<dbReference type="PANTHER" id="PTHR17224">
    <property type="entry name" value="PEPTIDYL-TRNA HYDROLASE"/>
    <property type="match status" value="1"/>
</dbReference>
<dbReference type="PROSITE" id="PS01196">
    <property type="entry name" value="PEPT_TRNA_HYDROL_2"/>
    <property type="match status" value="1"/>
</dbReference>
<reference evidence="11 12" key="1">
    <citation type="submission" date="2020-04" db="EMBL/GenBank/DDBJ databases">
        <authorList>
            <person name="Zhang R."/>
            <person name="Schippers A."/>
        </authorList>
    </citation>
    <scope>NUCLEOTIDE SEQUENCE [LARGE SCALE GENOMIC DNA]</scope>
    <source>
        <strain evidence="11 12">DSM 109850</strain>
    </source>
</reference>
<dbReference type="Gene3D" id="3.40.50.1470">
    <property type="entry name" value="Peptidyl-tRNA hydrolase"/>
    <property type="match status" value="1"/>
</dbReference>
<dbReference type="Proteomes" id="UP000533476">
    <property type="component" value="Unassembled WGS sequence"/>
</dbReference>
<dbReference type="GO" id="GO:0006515">
    <property type="term" value="P:protein quality control for misfolded or incompletely synthesized proteins"/>
    <property type="evidence" value="ECO:0007669"/>
    <property type="project" value="UniProtKB-UniRule"/>
</dbReference>
<evidence type="ECO:0000256" key="6">
    <source>
        <dbReference type="ARBA" id="ARBA00048707"/>
    </source>
</evidence>
<dbReference type="InterPro" id="IPR036416">
    <property type="entry name" value="Pept_tRNA_hydro_sf"/>
</dbReference>
<evidence type="ECO:0000256" key="3">
    <source>
        <dbReference type="ARBA" id="ARBA00022801"/>
    </source>
</evidence>
<dbReference type="EC" id="3.1.1.29" evidence="1 8"/>
<dbReference type="SUPFAM" id="SSF53178">
    <property type="entry name" value="Peptidyl-tRNA hydrolase-like"/>
    <property type="match status" value="1"/>
</dbReference>
<keyword evidence="3 8" id="KW-0378">Hydrolase</keyword>
<comment type="function">
    <text evidence="8">Hydrolyzes ribosome-free peptidyl-tRNAs (with 1 or more amino acids incorporated), which drop off the ribosome during protein synthesis, or as a result of ribosome stalling.</text>
</comment>
<accession>A0A7Y0L1G1</accession>
<feature type="site" description="Discriminates between blocked and unblocked aminoacyl-tRNA" evidence="8">
    <location>
        <position position="11"/>
    </location>
</feature>
<dbReference type="NCBIfam" id="TIGR00447">
    <property type="entry name" value="pth"/>
    <property type="match status" value="1"/>
</dbReference>
<feature type="binding site" evidence="8">
    <location>
        <position position="109"/>
    </location>
    <ligand>
        <name>tRNA</name>
        <dbReference type="ChEBI" id="CHEBI:17843"/>
    </ligand>
</feature>
<dbReference type="PANTHER" id="PTHR17224:SF1">
    <property type="entry name" value="PEPTIDYL-TRNA HYDROLASE"/>
    <property type="match status" value="1"/>
</dbReference>
<comment type="catalytic activity">
    <reaction evidence="6 8 9">
        <text>an N-acyl-L-alpha-aminoacyl-tRNA + H2O = an N-acyl-L-amino acid + a tRNA + H(+)</text>
        <dbReference type="Rhea" id="RHEA:54448"/>
        <dbReference type="Rhea" id="RHEA-COMP:10123"/>
        <dbReference type="Rhea" id="RHEA-COMP:13883"/>
        <dbReference type="ChEBI" id="CHEBI:15377"/>
        <dbReference type="ChEBI" id="CHEBI:15378"/>
        <dbReference type="ChEBI" id="CHEBI:59874"/>
        <dbReference type="ChEBI" id="CHEBI:78442"/>
        <dbReference type="ChEBI" id="CHEBI:138191"/>
        <dbReference type="EC" id="3.1.1.29"/>
    </reaction>
</comment>
<dbReference type="InterPro" id="IPR001328">
    <property type="entry name" value="Pept_tRNA_hydro"/>
</dbReference>
<feature type="site" description="Stabilizes the basic form of H active site to accept a proton" evidence="8">
    <location>
        <position position="88"/>
    </location>
</feature>
<name>A0A7Y0L1G1_9FIRM</name>
<feature type="binding site" evidence="8">
    <location>
        <position position="16"/>
    </location>
    <ligand>
        <name>tRNA</name>
        <dbReference type="ChEBI" id="CHEBI:17843"/>
    </ligand>
</feature>
<evidence type="ECO:0000313" key="12">
    <source>
        <dbReference type="Proteomes" id="UP000533476"/>
    </source>
</evidence>
<evidence type="ECO:0000256" key="7">
    <source>
        <dbReference type="ARBA" id="ARBA00050038"/>
    </source>
</evidence>
<keyword evidence="4 8" id="KW-0694">RNA-binding</keyword>
<evidence type="ECO:0000313" key="11">
    <source>
        <dbReference type="EMBL" id="NMP21518.1"/>
    </source>
</evidence>
<comment type="function">
    <text evidence="8">Catalyzes the release of premature peptidyl moieties from peptidyl-tRNA molecules trapped in stalled 50S ribosomal subunits, and thus maintains levels of free tRNAs and 50S ribosomes.</text>
</comment>
<dbReference type="AlphaFoldDB" id="A0A7Y0L1G1"/>
<keyword evidence="12" id="KW-1185">Reference proteome</keyword>
<comment type="similarity">
    <text evidence="5 8 10">Belongs to the PTH family.</text>
</comment>
<dbReference type="CDD" id="cd00462">
    <property type="entry name" value="PTH"/>
    <property type="match status" value="1"/>
</dbReference>
<feature type="binding site" evidence="8">
    <location>
        <position position="61"/>
    </location>
    <ligand>
        <name>tRNA</name>
        <dbReference type="ChEBI" id="CHEBI:17843"/>
    </ligand>
</feature>
<proteinExistence type="inferred from homology"/>
<comment type="subunit">
    <text evidence="8">Monomer.</text>
</comment>
<organism evidence="11 12">
    <name type="scientific">Sulfobacillus harzensis</name>
    <dbReference type="NCBI Taxonomy" id="2729629"/>
    <lineage>
        <taxon>Bacteria</taxon>
        <taxon>Bacillati</taxon>
        <taxon>Bacillota</taxon>
        <taxon>Clostridia</taxon>
        <taxon>Eubacteriales</taxon>
        <taxon>Clostridiales Family XVII. Incertae Sedis</taxon>
        <taxon>Sulfobacillus</taxon>
    </lineage>
</organism>
<comment type="subcellular location">
    <subcellularLocation>
        <location evidence="8">Cytoplasm</location>
    </subcellularLocation>
</comment>
<protein>
    <recommendedName>
        <fullName evidence="7 8">Peptidyl-tRNA hydrolase</fullName>
        <shortName evidence="8">Pth</shortName>
        <ecNumber evidence="1 8">3.1.1.29</ecNumber>
    </recommendedName>
</protein>
<dbReference type="GO" id="GO:0005737">
    <property type="term" value="C:cytoplasm"/>
    <property type="evidence" value="ECO:0007669"/>
    <property type="project" value="UniProtKB-SubCell"/>
</dbReference>
<evidence type="ECO:0000256" key="9">
    <source>
        <dbReference type="RuleBase" id="RU000673"/>
    </source>
</evidence>
<dbReference type="GO" id="GO:0000049">
    <property type="term" value="F:tRNA binding"/>
    <property type="evidence" value="ECO:0007669"/>
    <property type="project" value="UniProtKB-UniRule"/>
</dbReference>
<dbReference type="FunFam" id="3.40.50.1470:FF:000001">
    <property type="entry name" value="Peptidyl-tRNA hydrolase"/>
    <property type="match status" value="1"/>
</dbReference>
<evidence type="ECO:0000256" key="8">
    <source>
        <dbReference type="HAMAP-Rule" id="MF_00083"/>
    </source>
</evidence>
<evidence type="ECO:0000256" key="10">
    <source>
        <dbReference type="RuleBase" id="RU004320"/>
    </source>
</evidence>
<dbReference type="EMBL" id="JABBVZ010000008">
    <property type="protein sequence ID" value="NMP21518.1"/>
    <property type="molecule type" value="Genomic_DNA"/>
</dbReference>
<dbReference type="GO" id="GO:0004045">
    <property type="term" value="F:peptidyl-tRNA hydrolase activity"/>
    <property type="evidence" value="ECO:0007669"/>
    <property type="project" value="UniProtKB-UniRule"/>
</dbReference>
<dbReference type="InterPro" id="IPR018171">
    <property type="entry name" value="Pept_tRNA_hydro_CS"/>
</dbReference>
<dbReference type="Pfam" id="PF01195">
    <property type="entry name" value="Pept_tRNA_hydro"/>
    <property type="match status" value="1"/>
</dbReference>
<feature type="active site" description="Proton acceptor" evidence="8">
    <location>
        <position position="21"/>
    </location>
</feature>
<dbReference type="RefSeq" id="WP_169096947.1">
    <property type="nucleotide sequence ID" value="NZ_JABBVZ010000008.1"/>
</dbReference>
<evidence type="ECO:0000256" key="5">
    <source>
        <dbReference type="ARBA" id="ARBA00038063"/>
    </source>
</evidence>
<comment type="caution">
    <text evidence="11">The sequence shown here is derived from an EMBL/GenBank/DDBJ whole genome shotgun (WGS) entry which is preliminary data.</text>
</comment>
<dbReference type="PROSITE" id="PS01195">
    <property type="entry name" value="PEPT_TRNA_HYDROL_1"/>
    <property type="match status" value="1"/>
</dbReference>
<dbReference type="GO" id="GO:0072344">
    <property type="term" value="P:rescue of stalled ribosome"/>
    <property type="evidence" value="ECO:0007669"/>
    <property type="project" value="UniProtKB-UniRule"/>
</dbReference>
<evidence type="ECO:0000256" key="2">
    <source>
        <dbReference type="ARBA" id="ARBA00022555"/>
    </source>
</evidence>
<dbReference type="HAMAP" id="MF_00083">
    <property type="entry name" value="Pept_tRNA_hydro_bact"/>
    <property type="match status" value="1"/>
</dbReference>
<evidence type="ECO:0000256" key="4">
    <source>
        <dbReference type="ARBA" id="ARBA00022884"/>
    </source>
</evidence>
<keyword evidence="8" id="KW-0963">Cytoplasm</keyword>
<feature type="binding site" evidence="8">
    <location>
        <position position="63"/>
    </location>
    <ligand>
        <name>tRNA</name>
        <dbReference type="ChEBI" id="CHEBI:17843"/>
    </ligand>
</feature>
<gene>
    <name evidence="8" type="primary">pth</name>
    <name evidence="11" type="ORF">HIJ39_03985</name>
</gene>
<evidence type="ECO:0000256" key="1">
    <source>
        <dbReference type="ARBA" id="ARBA00013260"/>
    </source>
</evidence>
<sequence length="183" mass="19920">MGKLLVVGLGNPGPRYERTRHNMGFMVADAYAESHGLAFKRSRFGLLAEASWGWILKPGTFMNLSGQAVGPFVQYYRLMPQNVLVIADDLDLPLGTLRIRRSGSSGGHNGLKSIIAAMGTEEFARMRLGISRPPAAIAVIDWVLMRFGESEVAVVEAVLGRAQEALDAIRSDGLDRAMSRFNG</sequence>
<keyword evidence="2 8" id="KW-0820">tRNA-binding</keyword>